<dbReference type="Proteomes" id="UP000533598">
    <property type="component" value="Unassembled WGS sequence"/>
</dbReference>
<protein>
    <recommendedName>
        <fullName evidence="2">NAD(+) diphosphatase</fullName>
        <ecNumber evidence="2">3.6.1.22</ecNumber>
    </recommendedName>
</protein>
<feature type="region of interest" description="Disordered" evidence="7">
    <location>
        <begin position="111"/>
        <end position="157"/>
    </location>
</feature>
<dbReference type="InterPro" id="IPR050241">
    <property type="entry name" value="NAD-cap_RNA_hydrolase_NudC"/>
</dbReference>
<dbReference type="InterPro" id="IPR015797">
    <property type="entry name" value="NUDIX_hydrolase-like_dom_sf"/>
</dbReference>
<evidence type="ECO:0000313" key="9">
    <source>
        <dbReference type="EMBL" id="MBB4679357.1"/>
    </source>
</evidence>
<keyword evidence="6" id="KW-0520">NAD</keyword>
<dbReference type="CDD" id="cd03429">
    <property type="entry name" value="NUDIX_NADH_pyrophosphatase_Nudt13"/>
    <property type="match status" value="1"/>
</dbReference>
<keyword evidence="10" id="KW-1185">Reference proteome</keyword>
<evidence type="ECO:0000256" key="3">
    <source>
        <dbReference type="ARBA" id="ARBA00022723"/>
    </source>
</evidence>
<evidence type="ECO:0000313" key="10">
    <source>
        <dbReference type="Proteomes" id="UP000533598"/>
    </source>
</evidence>
<feature type="domain" description="Nudix hydrolase" evidence="8">
    <location>
        <begin position="262"/>
        <end position="387"/>
    </location>
</feature>
<dbReference type="PROSITE" id="PS51462">
    <property type="entry name" value="NUDIX"/>
    <property type="match status" value="1"/>
</dbReference>
<dbReference type="EMBL" id="JACHMH010000001">
    <property type="protein sequence ID" value="MBB4679357.1"/>
    <property type="molecule type" value="Genomic_DNA"/>
</dbReference>
<dbReference type="PANTHER" id="PTHR42904">
    <property type="entry name" value="NUDIX HYDROLASE, NUDC SUBFAMILY"/>
    <property type="match status" value="1"/>
</dbReference>
<gene>
    <name evidence="9" type="ORF">HNR67_005475</name>
</gene>
<dbReference type="Pfam" id="PF09296">
    <property type="entry name" value="NUDIX-like"/>
    <property type="match status" value="1"/>
</dbReference>
<dbReference type="GO" id="GO:0006742">
    <property type="term" value="P:NADP+ catabolic process"/>
    <property type="evidence" value="ECO:0007669"/>
    <property type="project" value="TreeGrafter"/>
</dbReference>
<keyword evidence="3" id="KW-0479">Metal-binding</keyword>
<dbReference type="InterPro" id="IPR020084">
    <property type="entry name" value="NUDIX_hydrolase_CS"/>
</dbReference>
<dbReference type="RefSeq" id="WP_221490072.1">
    <property type="nucleotide sequence ID" value="NZ_BAAAUI010000001.1"/>
</dbReference>
<keyword evidence="4" id="KW-0378">Hydrolase</keyword>
<dbReference type="EC" id="3.6.1.22" evidence="2"/>
<accession>A0A7W7FVJ6</accession>
<dbReference type="Pfam" id="PF09297">
    <property type="entry name" value="Zn_ribbon_NUD"/>
    <property type="match status" value="1"/>
</dbReference>
<dbReference type="GO" id="GO:0005829">
    <property type="term" value="C:cytosol"/>
    <property type="evidence" value="ECO:0007669"/>
    <property type="project" value="TreeGrafter"/>
</dbReference>
<dbReference type="PROSITE" id="PS00893">
    <property type="entry name" value="NUDIX_BOX"/>
    <property type="match status" value="1"/>
</dbReference>
<dbReference type="InterPro" id="IPR015376">
    <property type="entry name" value="Znr_NADH_PPase"/>
</dbReference>
<dbReference type="PANTHER" id="PTHR42904:SF8">
    <property type="entry name" value="NAD(+) DIPHOSPHATASE"/>
    <property type="match status" value="1"/>
</dbReference>
<dbReference type="NCBIfam" id="NF001299">
    <property type="entry name" value="PRK00241.1"/>
    <property type="match status" value="1"/>
</dbReference>
<dbReference type="InterPro" id="IPR049734">
    <property type="entry name" value="NudC-like_C"/>
</dbReference>
<dbReference type="GO" id="GO:0035529">
    <property type="term" value="F:NADH pyrophosphatase activity"/>
    <property type="evidence" value="ECO:0007669"/>
    <property type="project" value="TreeGrafter"/>
</dbReference>
<organism evidence="9 10">
    <name type="scientific">Crossiella cryophila</name>
    <dbReference type="NCBI Taxonomy" id="43355"/>
    <lineage>
        <taxon>Bacteria</taxon>
        <taxon>Bacillati</taxon>
        <taxon>Actinomycetota</taxon>
        <taxon>Actinomycetes</taxon>
        <taxon>Pseudonocardiales</taxon>
        <taxon>Pseudonocardiaceae</taxon>
        <taxon>Crossiella</taxon>
    </lineage>
</organism>
<dbReference type="AlphaFoldDB" id="A0A7W7FVJ6"/>
<comment type="caution">
    <text evidence="9">The sequence shown here is derived from an EMBL/GenBank/DDBJ whole genome shotgun (WGS) entry which is preliminary data.</text>
</comment>
<evidence type="ECO:0000256" key="6">
    <source>
        <dbReference type="ARBA" id="ARBA00023027"/>
    </source>
</evidence>
<reference evidence="9 10" key="1">
    <citation type="submission" date="2020-08" db="EMBL/GenBank/DDBJ databases">
        <title>Sequencing the genomes of 1000 actinobacteria strains.</title>
        <authorList>
            <person name="Klenk H.-P."/>
        </authorList>
    </citation>
    <scope>NUCLEOTIDE SEQUENCE [LARGE SCALE GENOMIC DNA]</scope>
    <source>
        <strain evidence="9 10">DSM 44230</strain>
    </source>
</reference>
<evidence type="ECO:0000256" key="1">
    <source>
        <dbReference type="ARBA" id="ARBA00001946"/>
    </source>
</evidence>
<evidence type="ECO:0000259" key="8">
    <source>
        <dbReference type="PROSITE" id="PS51462"/>
    </source>
</evidence>
<evidence type="ECO:0000256" key="4">
    <source>
        <dbReference type="ARBA" id="ARBA00022801"/>
    </source>
</evidence>
<keyword evidence="5" id="KW-0460">Magnesium</keyword>
<name>A0A7W7FVJ6_9PSEU</name>
<dbReference type="GO" id="GO:0046872">
    <property type="term" value="F:metal ion binding"/>
    <property type="evidence" value="ECO:0007669"/>
    <property type="project" value="UniProtKB-KW"/>
</dbReference>
<evidence type="ECO:0000256" key="2">
    <source>
        <dbReference type="ARBA" id="ARBA00012381"/>
    </source>
</evidence>
<proteinExistence type="predicted"/>
<dbReference type="SUPFAM" id="SSF55811">
    <property type="entry name" value="Nudix"/>
    <property type="match status" value="1"/>
</dbReference>
<dbReference type="InterPro" id="IPR000086">
    <property type="entry name" value="NUDIX_hydrolase_dom"/>
</dbReference>
<dbReference type="Gene3D" id="3.90.79.20">
    <property type="match status" value="1"/>
</dbReference>
<dbReference type="InterPro" id="IPR015375">
    <property type="entry name" value="NADH_PPase-like_N"/>
</dbReference>
<dbReference type="Gene3D" id="3.90.79.10">
    <property type="entry name" value="Nucleoside Triphosphate Pyrophosphohydrolase"/>
    <property type="match status" value="1"/>
</dbReference>
<evidence type="ECO:0000256" key="7">
    <source>
        <dbReference type="SAM" id="MobiDB-lite"/>
    </source>
</evidence>
<comment type="cofactor">
    <cofactor evidence="1">
        <name>Mg(2+)</name>
        <dbReference type="ChEBI" id="CHEBI:18420"/>
    </cofactor>
</comment>
<dbReference type="Pfam" id="PF00293">
    <property type="entry name" value="NUDIX"/>
    <property type="match status" value="1"/>
</dbReference>
<dbReference type="GO" id="GO:0019677">
    <property type="term" value="P:NAD+ catabolic process"/>
    <property type="evidence" value="ECO:0007669"/>
    <property type="project" value="TreeGrafter"/>
</dbReference>
<evidence type="ECO:0000256" key="5">
    <source>
        <dbReference type="ARBA" id="ARBA00022842"/>
    </source>
</evidence>
<sequence length="398" mass="40946">MSDLAIAYNGLSLDRAGRHRGDPDWLAEVRERAGSTVLPLWRDRCLVRDGVPVALPAAVGHLGGAGRLGGAGQAGETGHLGRAGQPGEARQVGEAGLLGVVGGRVVGGDGGGHAGAAGNGAAHEGRGPDGVARNGGSGGREGRGDAESVGHSGRNGVEPLGGRELVFLALDGDCGRFAVDLSDVDEAEALRLSGAEAVVDVRALFPVLSASESALLAYAKGILHWHRTQRFCGACGHGTEVREGGHLRVCGSGGCGRLLFPRLEPAVIVLVTAPDAPRRCLLGRHRGAAEGAFSTLAGFVEIGESLEDAVRREVAEEAGVVVGPVRYLASQAWPFPAGLMVGFQATAVDEAILVDENELIEARWFSAAEIRARVAADPAAFRVDSIGHHLIADWLAAD</sequence>